<dbReference type="Gene3D" id="3.10.450.50">
    <property type="match status" value="1"/>
</dbReference>
<protein>
    <recommendedName>
        <fullName evidence="2 3">Nuclear transport factor 2</fullName>
        <shortName evidence="3">NTF-2</shortName>
    </recommendedName>
</protein>
<dbReference type="STRING" id="930990.A0A067M949"/>
<dbReference type="GO" id="GO:0006606">
    <property type="term" value="P:protein import into nucleus"/>
    <property type="evidence" value="ECO:0007669"/>
    <property type="project" value="UniProtKB-ARBA"/>
</dbReference>
<sequence length="123" mass="13730">MADINAIAKQFTEYYYHVFDFNPAVLAGQTRDRDNSMLTYEGDQLLGIASIVNKLISLPFQKVQHVVSTLDAQPTPSGLIVMVTGQLVVDDSTTPLQYSQVFHLLADGGSYYVYNDVFRLNYG</sequence>
<dbReference type="FunFam" id="3.10.450.50:FF:000005">
    <property type="entry name" value="Nuclear transport factor 2"/>
    <property type="match status" value="1"/>
</dbReference>
<evidence type="ECO:0000256" key="3">
    <source>
        <dbReference type="RuleBase" id="RU369002"/>
    </source>
</evidence>
<dbReference type="SUPFAM" id="SSF54427">
    <property type="entry name" value="NTF2-like"/>
    <property type="match status" value="1"/>
</dbReference>
<dbReference type="InterPro" id="IPR032710">
    <property type="entry name" value="NTF2-like_dom_sf"/>
</dbReference>
<name>A0A067M949_BOTB1</name>
<dbReference type="Pfam" id="PF02136">
    <property type="entry name" value="NTF2"/>
    <property type="match status" value="1"/>
</dbReference>
<keyword evidence="6" id="KW-1185">Reference proteome</keyword>
<feature type="domain" description="NTF2" evidence="4">
    <location>
        <begin position="7"/>
        <end position="120"/>
    </location>
</feature>
<reference evidence="6" key="1">
    <citation type="journal article" date="2014" name="Proc. Natl. Acad. Sci. U.S.A.">
        <title>Extensive sampling of basidiomycete genomes demonstrates inadequacy of the white-rot/brown-rot paradigm for wood decay fungi.</title>
        <authorList>
            <person name="Riley R."/>
            <person name="Salamov A.A."/>
            <person name="Brown D.W."/>
            <person name="Nagy L.G."/>
            <person name="Floudas D."/>
            <person name="Held B.W."/>
            <person name="Levasseur A."/>
            <person name="Lombard V."/>
            <person name="Morin E."/>
            <person name="Otillar R."/>
            <person name="Lindquist E.A."/>
            <person name="Sun H."/>
            <person name="LaButti K.M."/>
            <person name="Schmutz J."/>
            <person name="Jabbour D."/>
            <person name="Luo H."/>
            <person name="Baker S.E."/>
            <person name="Pisabarro A.G."/>
            <person name="Walton J.D."/>
            <person name="Blanchette R.A."/>
            <person name="Henrissat B."/>
            <person name="Martin F."/>
            <person name="Cullen D."/>
            <person name="Hibbett D.S."/>
            <person name="Grigoriev I.V."/>
        </authorList>
    </citation>
    <scope>NUCLEOTIDE SEQUENCE [LARGE SCALE GENOMIC DNA]</scope>
    <source>
        <strain evidence="6">FD-172 SS1</strain>
    </source>
</reference>
<comment type="function">
    <text evidence="3">Has a role in nuclear-cytoplasmic transport of proteins and mRNAs.</text>
</comment>
<evidence type="ECO:0000259" key="4">
    <source>
        <dbReference type="PROSITE" id="PS50177"/>
    </source>
</evidence>
<dbReference type="OrthoDB" id="6507044at2759"/>
<keyword evidence="3" id="KW-0653">Protein transport</keyword>
<gene>
    <name evidence="5" type="ORF">BOTBODRAFT_113274</name>
</gene>
<dbReference type="Proteomes" id="UP000027195">
    <property type="component" value="Unassembled WGS sequence"/>
</dbReference>
<dbReference type="GO" id="GO:0005635">
    <property type="term" value="C:nuclear envelope"/>
    <property type="evidence" value="ECO:0007669"/>
    <property type="project" value="UniProtKB-ARBA"/>
</dbReference>
<dbReference type="EMBL" id="KL198051">
    <property type="protein sequence ID" value="KDQ12288.1"/>
    <property type="molecule type" value="Genomic_DNA"/>
</dbReference>
<dbReference type="HOGENOM" id="CLU_131642_0_0_1"/>
<dbReference type="InParanoid" id="A0A067M949"/>
<keyword evidence="1 3" id="KW-0963">Cytoplasm</keyword>
<dbReference type="PANTHER" id="PTHR12612">
    <property type="entry name" value="NUCLEAR TRANSPORT FACTOR 2"/>
    <property type="match status" value="1"/>
</dbReference>
<organism evidence="5 6">
    <name type="scientific">Botryobasidium botryosum (strain FD-172 SS1)</name>
    <dbReference type="NCBI Taxonomy" id="930990"/>
    <lineage>
        <taxon>Eukaryota</taxon>
        <taxon>Fungi</taxon>
        <taxon>Dikarya</taxon>
        <taxon>Basidiomycota</taxon>
        <taxon>Agaricomycotina</taxon>
        <taxon>Agaricomycetes</taxon>
        <taxon>Cantharellales</taxon>
        <taxon>Botryobasidiaceae</taxon>
        <taxon>Botryobasidium</taxon>
    </lineage>
</organism>
<keyword evidence="3" id="KW-0539">Nucleus</keyword>
<evidence type="ECO:0000313" key="5">
    <source>
        <dbReference type="EMBL" id="KDQ12288.1"/>
    </source>
</evidence>
<evidence type="ECO:0000313" key="6">
    <source>
        <dbReference type="Proteomes" id="UP000027195"/>
    </source>
</evidence>
<proteinExistence type="predicted"/>
<dbReference type="FunCoup" id="A0A067M949">
    <property type="interactions" value="698"/>
</dbReference>
<dbReference type="GO" id="GO:0051028">
    <property type="term" value="P:mRNA transport"/>
    <property type="evidence" value="ECO:0007669"/>
    <property type="project" value="UniProtKB-UniRule"/>
</dbReference>
<dbReference type="InterPro" id="IPR045875">
    <property type="entry name" value="NTF2"/>
</dbReference>
<dbReference type="GO" id="GO:0005737">
    <property type="term" value="C:cytoplasm"/>
    <property type="evidence" value="ECO:0007669"/>
    <property type="project" value="UniProtKB-SubCell"/>
</dbReference>
<keyword evidence="3" id="KW-0813">Transport</keyword>
<comment type="subcellular location">
    <subcellularLocation>
        <location evidence="3">Cytoplasm</location>
    </subcellularLocation>
    <subcellularLocation>
        <location evidence="3">Nucleus</location>
    </subcellularLocation>
</comment>
<dbReference type="InterPro" id="IPR018222">
    <property type="entry name" value="Nuclear_transport_factor_2_euk"/>
</dbReference>
<dbReference type="AlphaFoldDB" id="A0A067M949"/>
<dbReference type="CDD" id="cd00780">
    <property type="entry name" value="NTF2"/>
    <property type="match status" value="1"/>
</dbReference>
<evidence type="ECO:0000256" key="2">
    <source>
        <dbReference type="ARBA" id="ARBA00026247"/>
    </source>
</evidence>
<dbReference type="PROSITE" id="PS50177">
    <property type="entry name" value="NTF2_DOMAIN"/>
    <property type="match status" value="1"/>
</dbReference>
<evidence type="ECO:0000256" key="1">
    <source>
        <dbReference type="ARBA" id="ARBA00022490"/>
    </source>
</evidence>
<accession>A0A067M949</accession>
<dbReference type="InterPro" id="IPR002075">
    <property type="entry name" value="NTF2_dom"/>
</dbReference>